<dbReference type="GO" id="GO:0005524">
    <property type="term" value="F:ATP binding"/>
    <property type="evidence" value="ECO:0007669"/>
    <property type="project" value="UniProtKB-KW"/>
</dbReference>
<dbReference type="SMART" id="SM00091">
    <property type="entry name" value="PAS"/>
    <property type="match status" value="2"/>
</dbReference>
<dbReference type="InterPro" id="IPR003018">
    <property type="entry name" value="GAF"/>
</dbReference>
<keyword evidence="5" id="KW-0547">Nucleotide-binding</keyword>
<dbReference type="InterPro" id="IPR000014">
    <property type="entry name" value="PAS"/>
</dbReference>
<evidence type="ECO:0000256" key="9">
    <source>
        <dbReference type="PROSITE-ProRule" id="PRU00169"/>
    </source>
</evidence>
<dbReference type="SUPFAM" id="SSF52172">
    <property type="entry name" value="CheY-like"/>
    <property type="match status" value="1"/>
</dbReference>
<sequence length="938" mass="105671">MKTLVNNHHEVKRIEVLRQYQILDSLPEQAFDDLAFLAAQICHTPIALINLIDVNRQWFKAKVGLDVAEMPIEIGFCPLCLEQGDVLVIPDTLADQRFATSPVVQSEPHVRFYAGVPLLAPEGIAIGTVCIADRVPREITSEQVEALKAISRLVIRQLELRRNLTELIEIKTEYQQAQAALQQSECTLRSFFDSTPMMMGVVELQDNDILHISDNATSAKFFGKTPEVMRNCLESEIGMPRQQVCEWIKYYREAERTKSSVSFEYAHHTPQGEKWLKATVSSIAACCNYVKQFAYVVEDITERKQAEDNLRAAEALLRSMTGVSPLAFYVVDNRTDKILYFNDRFCEIWRIQHLKEQMVCGKLNNQDIIPECLKLVVDIPTFADACQPLQNENNRSVVEDEILFTDGRIIRRFSTQVRDASDRYFGRLYIFEDITARKQAEQQVREQAALLDITSDAIIVRDLSNKILLWNKSAENLYGWSSQEAIGKYANELLYNEPSPLLQEIHQTVLEHGSWQGELPKTQKSGKQIIVESRWTLVRNERLQPKSILVVDTDITQKKLLEKQFLRNQRMESIGTLASGIAHDLNNVLSPILMSVQLLQANSREERDRQILSIVETNVKRGANLVKQVLSFARGIEGDRTILQVKHLILEMKQIIEQTFPKSITLETEIQPELWNVCGDATQLHQVLINLCLNARDAMPGGGTLKISARNIFIDENYARVHLDAKVGYYIVLSVADTGVGIPNELLDRIFEPFFTTKELGKGTGLGLSTVMGIIKGHGGFITVSSQFGKGTKFKVYLSAIQTDTIPLPEDLEVPTGNGQYILVVDDESAVREITATSLEEHNYKALVACDGIEAVALYAQYKDKIRGAIIDMMMPNMDGTTTINTLQKMNPLLPIVAVSGLASSEQIPQLNTSKRFAFLAKPYTAQELLKTLHSVIS</sequence>
<dbReference type="InterPro" id="IPR004358">
    <property type="entry name" value="Sig_transdc_His_kin-like_C"/>
</dbReference>
<dbReference type="EMBL" id="RSCJ01000052">
    <property type="protein sequence ID" value="RUR72294.1"/>
    <property type="molecule type" value="Genomic_DNA"/>
</dbReference>
<dbReference type="InterPro" id="IPR035965">
    <property type="entry name" value="PAS-like_dom_sf"/>
</dbReference>
<dbReference type="InterPro" id="IPR013767">
    <property type="entry name" value="PAS_fold"/>
</dbReference>
<dbReference type="AlphaFoldDB" id="A0A433MWG3"/>
<dbReference type="InterPro" id="IPR029016">
    <property type="entry name" value="GAF-like_dom_sf"/>
</dbReference>
<name>A0A433MWG3_CHLFR</name>
<feature type="domain" description="PAC" evidence="13">
    <location>
        <begin position="259"/>
        <end position="312"/>
    </location>
</feature>
<keyword evidence="4" id="KW-0808">Transferase</keyword>
<proteinExistence type="predicted"/>
<dbReference type="Proteomes" id="UP000268857">
    <property type="component" value="Unassembled WGS sequence"/>
</dbReference>
<feature type="domain" description="PAC" evidence="13">
    <location>
        <begin position="515"/>
        <end position="567"/>
    </location>
</feature>
<keyword evidence="6" id="KW-0418">Kinase</keyword>
<evidence type="ECO:0000256" key="5">
    <source>
        <dbReference type="ARBA" id="ARBA00022741"/>
    </source>
</evidence>
<feature type="domain" description="Histidine kinase" evidence="10">
    <location>
        <begin position="580"/>
        <end position="802"/>
    </location>
</feature>
<dbReference type="InterPro" id="IPR011006">
    <property type="entry name" value="CheY-like_superfamily"/>
</dbReference>
<dbReference type="SMART" id="SM00388">
    <property type="entry name" value="HisKA"/>
    <property type="match status" value="1"/>
</dbReference>
<feature type="domain" description="PAC" evidence="13">
    <location>
        <begin position="396"/>
        <end position="446"/>
    </location>
</feature>
<dbReference type="GO" id="GO:0000155">
    <property type="term" value="F:phosphorelay sensor kinase activity"/>
    <property type="evidence" value="ECO:0007669"/>
    <property type="project" value="InterPro"/>
</dbReference>
<dbReference type="PROSITE" id="PS50113">
    <property type="entry name" value="PAC"/>
    <property type="match status" value="3"/>
</dbReference>
<dbReference type="Pfam" id="PF00989">
    <property type="entry name" value="PAS"/>
    <property type="match status" value="1"/>
</dbReference>
<dbReference type="InterPro" id="IPR003594">
    <property type="entry name" value="HATPase_dom"/>
</dbReference>
<evidence type="ECO:0000256" key="6">
    <source>
        <dbReference type="ARBA" id="ARBA00022777"/>
    </source>
</evidence>
<keyword evidence="8" id="KW-0902">Two-component regulatory system</keyword>
<evidence type="ECO:0000256" key="8">
    <source>
        <dbReference type="ARBA" id="ARBA00023012"/>
    </source>
</evidence>
<dbReference type="Gene3D" id="1.10.287.130">
    <property type="match status" value="1"/>
</dbReference>
<gene>
    <name evidence="14" type="ORF">PCC6912_63860</name>
</gene>
<dbReference type="Gene3D" id="3.40.50.2300">
    <property type="match status" value="1"/>
</dbReference>
<evidence type="ECO:0000313" key="14">
    <source>
        <dbReference type="EMBL" id="RUR72294.1"/>
    </source>
</evidence>
<evidence type="ECO:0000256" key="3">
    <source>
        <dbReference type="ARBA" id="ARBA00022553"/>
    </source>
</evidence>
<dbReference type="SUPFAM" id="SSF55874">
    <property type="entry name" value="ATPase domain of HSP90 chaperone/DNA topoisomerase II/histidine kinase"/>
    <property type="match status" value="1"/>
</dbReference>
<dbReference type="InterPro" id="IPR036890">
    <property type="entry name" value="HATPase_C_sf"/>
</dbReference>
<dbReference type="SMART" id="SM00065">
    <property type="entry name" value="GAF"/>
    <property type="match status" value="1"/>
</dbReference>
<dbReference type="PANTHER" id="PTHR43065:SF46">
    <property type="entry name" value="C4-DICARBOXYLATE TRANSPORT SENSOR PROTEIN DCTB"/>
    <property type="match status" value="1"/>
</dbReference>
<dbReference type="CDD" id="cd00130">
    <property type="entry name" value="PAS"/>
    <property type="match status" value="1"/>
</dbReference>
<keyword evidence="7" id="KW-0067">ATP-binding</keyword>
<dbReference type="InterPro" id="IPR036097">
    <property type="entry name" value="HisK_dim/P_sf"/>
</dbReference>
<comment type="caution">
    <text evidence="14">The sequence shown here is derived from an EMBL/GenBank/DDBJ whole genome shotgun (WGS) entry which is preliminary data.</text>
</comment>
<dbReference type="STRING" id="211165.GCA_000317285_01215"/>
<dbReference type="Pfam" id="PF00072">
    <property type="entry name" value="Response_reg"/>
    <property type="match status" value="1"/>
</dbReference>
<evidence type="ECO:0000259" key="10">
    <source>
        <dbReference type="PROSITE" id="PS50109"/>
    </source>
</evidence>
<feature type="domain" description="Response regulatory" evidence="11">
    <location>
        <begin position="821"/>
        <end position="937"/>
    </location>
</feature>
<dbReference type="GO" id="GO:0006355">
    <property type="term" value="P:regulation of DNA-templated transcription"/>
    <property type="evidence" value="ECO:0007669"/>
    <property type="project" value="InterPro"/>
</dbReference>
<dbReference type="Pfam" id="PF02518">
    <property type="entry name" value="HATPase_c"/>
    <property type="match status" value="1"/>
</dbReference>
<dbReference type="Gene3D" id="3.30.450.20">
    <property type="entry name" value="PAS domain"/>
    <property type="match status" value="3"/>
</dbReference>
<dbReference type="SUPFAM" id="SSF55781">
    <property type="entry name" value="GAF domain-like"/>
    <property type="match status" value="1"/>
</dbReference>
<feature type="domain" description="PAS" evidence="12">
    <location>
        <begin position="443"/>
        <end position="513"/>
    </location>
</feature>
<reference evidence="14 15" key="1">
    <citation type="journal article" date="2019" name="Genome Biol. Evol.">
        <title>Day and night: Metabolic profiles and evolutionary relationships of six axenic non-marine cyanobacteria.</title>
        <authorList>
            <person name="Will S.E."/>
            <person name="Henke P."/>
            <person name="Boedeker C."/>
            <person name="Huang S."/>
            <person name="Brinkmann H."/>
            <person name="Rohde M."/>
            <person name="Jarek M."/>
            <person name="Friedl T."/>
            <person name="Seufert S."/>
            <person name="Schumacher M."/>
            <person name="Overmann J."/>
            <person name="Neumann-Schaal M."/>
            <person name="Petersen J."/>
        </authorList>
    </citation>
    <scope>NUCLEOTIDE SEQUENCE [LARGE SCALE GENOMIC DNA]</scope>
    <source>
        <strain evidence="14 15">PCC 6912</strain>
    </source>
</reference>
<dbReference type="Gene3D" id="3.30.565.10">
    <property type="entry name" value="Histidine kinase-like ATPase, C-terminal domain"/>
    <property type="match status" value="1"/>
</dbReference>
<accession>A0A433MWG3</accession>
<evidence type="ECO:0000313" key="15">
    <source>
        <dbReference type="Proteomes" id="UP000268857"/>
    </source>
</evidence>
<dbReference type="PRINTS" id="PR00344">
    <property type="entry name" value="BCTRLSENSOR"/>
</dbReference>
<dbReference type="InterPro" id="IPR005467">
    <property type="entry name" value="His_kinase_dom"/>
</dbReference>
<dbReference type="InterPro" id="IPR000700">
    <property type="entry name" value="PAS-assoc_C"/>
</dbReference>
<protein>
    <recommendedName>
        <fullName evidence="2">histidine kinase</fullName>
        <ecNumber evidence="2">2.7.13.3</ecNumber>
    </recommendedName>
</protein>
<dbReference type="Pfam" id="PF13188">
    <property type="entry name" value="PAS_8"/>
    <property type="match status" value="1"/>
</dbReference>
<dbReference type="CDD" id="cd00082">
    <property type="entry name" value="HisKA"/>
    <property type="match status" value="1"/>
</dbReference>
<dbReference type="PROSITE" id="PS50110">
    <property type="entry name" value="RESPONSE_REGULATORY"/>
    <property type="match status" value="1"/>
</dbReference>
<dbReference type="Pfam" id="PF00512">
    <property type="entry name" value="HisKA"/>
    <property type="match status" value="1"/>
</dbReference>
<dbReference type="SUPFAM" id="SSF55785">
    <property type="entry name" value="PYP-like sensor domain (PAS domain)"/>
    <property type="match status" value="3"/>
</dbReference>
<evidence type="ECO:0000259" key="12">
    <source>
        <dbReference type="PROSITE" id="PS50112"/>
    </source>
</evidence>
<evidence type="ECO:0000256" key="1">
    <source>
        <dbReference type="ARBA" id="ARBA00000085"/>
    </source>
</evidence>
<dbReference type="InterPro" id="IPR001789">
    <property type="entry name" value="Sig_transdc_resp-reg_receiver"/>
</dbReference>
<keyword evidence="3 9" id="KW-0597">Phosphoprotein</keyword>
<dbReference type="PROSITE" id="PS50112">
    <property type="entry name" value="PAS"/>
    <property type="match status" value="1"/>
</dbReference>
<evidence type="ECO:0000259" key="11">
    <source>
        <dbReference type="PROSITE" id="PS50110"/>
    </source>
</evidence>
<keyword evidence="15" id="KW-1185">Reference proteome</keyword>
<dbReference type="PROSITE" id="PS50109">
    <property type="entry name" value="HIS_KIN"/>
    <property type="match status" value="1"/>
</dbReference>
<dbReference type="OrthoDB" id="9788063at2"/>
<dbReference type="NCBIfam" id="TIGR00229">
    <property type="entry name" value="sensory_box"/>
    <property type="match status" value="2"/>
</dbReference>
<dbReference type="SMART" id="SM00448">
    <property type="entry name" value="REC"/>
    <property type="match status" value="1"/>
</dbReference>
<evidence type="ECO:0000256" key="2">
    <source>
        <dbReference type="ARBA" id="ARBA00012438"/>
    </source>
</evidence>
<evidence type="ECO:0000256" key="4">
    <source>
        <dbReference type="ARBA" id="ARBA00022679"/>
    </source>
</evidence>
<dbReference type="EC" id="2.7.13.3" evidence="2"/>
<dbReference type="SMART" id="SM00387">
    <property type="entry name" value="HATPase_c"/>
    <property type="match status" value="1"/>
</dbReference>
<dbReference type="RefSeq" id="WP_016874037.1">
    <property type="nucleotide sequence ID" value="NZ_AJLN01000048.1"/>
</dbReference>
<evidence type="ECO:0000256" key="7">
    <source>
        <dbReference type="ARBA" id="ARBA00022840"/>
    </source>
</evidence>
<dbReference type="InterPro" id="IPR003661">
    <property type="entry name" value="HisK_dim/P_dom"/>
</dbReference>
<evidence type="ECO:0000259" key="13">
    <source>
        <dbReference type="PROSITE" id="PS50113"/>
    </source>
</evidence>
<feature type="modified residue" description="4-aspartylphosphate" evidence="9">
    <location>
        <position position="872"/>
    </location>
</feature>
<dbReference type="SUPFAM" id="SSF47384">
    <property type="entry name" value="Homodimeric domain of signal transducing histidine kinase"/>
    <property type="match status" value="1"/>
</dbReference>
<comment type="catalytic activity">
    <reaction evidence="1">
        <text>ATP + protein L-histidine = ADP + protein N-phospho-L-histidine.</text>
        <dbReference type="EC" id="2.7.13.3"/>
    </reaction>
</comment>
<dbReference type="Gene3D" id="3.30.450.40">
    <property type="match status" value="1"/>
</dbReference>
<organism evidence="14 15">
    <name type="scientific">Chlorogloeopsis fritschii PCC 6912</name>
    <dbReference type="NCBI Taxonomy" id="211165"/>
    <lineage>
        <taxon>Bacteria</taxon>
        <taxon>Bacillati</taxon>
        <taxon>Cyanobacteriota</taxon>
        <taxon>Cyanophyceae</taxon>
        <taxon>Nostocales</taxon>
        <taxon>Chlorogloeopsidaceae</taxon>
        <taxon>Chlorogloeopsis</taxon>
    </lineage>
</organism>
<dbReference type="PANTHER" id="PTHR43065">
    <property type="entry name" value="SENSOR HISTIDINE KINASE"/>
    <property type="match status" value="1"/>
</dbReference>